<protein>
    <submittedName>
        <fullName evidence="2">Heat-shock protein</fullName>
    </submittedName>
</protein>
<evidence type="ECO:0000313" key="3">
    <source>
        <dbReference type="Proteomes" id="UP000220828"/>
    </source>
</evidence>
<dbReference type="RefSeq" id="WP_097554866.1">
    <property type="nucleotide sequence ID" value="NZ_PCMW01000114.1"/>
</dbReference>
<reference evidence="2 3" key="1">
    <citation type="submission" date="2017-09" db="EMBL/GenBank/DDBJ databases">
        <title>Whole genomes of Flavobacteriaceae.</title>
        <authorList>
            <person name="Stine C."/>
            <person name="Li C."/>
            <person name="Tadesse D."/>
        </authorList>
    </citation>
    <scope>NUCLEOTIDE SEQUENCE [LARGE SCALE GENOMIC DNA]</scope>
    <source>
        <strain evidence="2 3">ATCC 35036</strain>
    </source>
</reference>
<dbReference type="AlphaFoldDB" id="A0A2H3K8N0"/>
<gene>
    <name evidence="2" type="ORF">B0A77_14195</name>
</gene>
<proteinExistence type="predicted"/>
<evidence type="ECO:0000313" key="2">
    <source>
        <dbReference type="EMBL" id="PDS22113.1"/>
    </source>
</evidence>
<dbReference type="InterPro" id="IPR041673">
    <property type="entry name" value="TetR_C_23"/>
</dbReference>
<dbReference type="EMBL" id="PCMW01000114">
    <property type="protein sequence ID" value="PDS22113.1"/>
    <property type="molecule type" value="Genomic_DNA"/>
</dbReference>
<organism evidence="2 3">
    <name type="scientific">Flavobacterium branchiophilum</name>
    <dbReference type="NCBI Taxonomy" id="55197"/>
    <lineage>
        <taxon>Bacteria</taxon>
        <taxon>Pseudomonadati</taxon>
        <taxon>Bacteroidota</taxon>
        <taxon>Flavobacteriia</taxon>
        <taxon>Flavobacteriales</taxon>
        <taxon>Flavobacteriaceae</taxon>
        <taxon>Flavobacterium</taxon>
    </lineage>
</organism>
<dbReference type="InterPro" id="IPR036271">
    <property type="entry name" value="Tet_transcr_reg_TetR-rel_C_sf"/>
</dbReference>
<dbReference type="Proteomes" id="UP000220828">
    <property type="component" value="Unassembled WGS sequence"/>
</dbReference>
<dbReference type="SUPFAM" id="SSF48498">
    <property type="entry name" value="Tetracyclin repressor-like, C-terminal domain"/>
    <property type="match status" value="1"/>
</dbReference>
<evidence type="ECO:0000259" key="1">
    <source>
        <dbReference type="Pfam" id="PF17931"/>
    </source>
</evidence>
<dbReference type="Pfam" id="PF17931">
    <property type="entry name" value="TetR_C_23"/>
    <property type="match status" value="1"/>
</dbReference>
<comment type="caution">
    <text evidence="2">The sequence shown here is derived from an EMBL/GenBank/DDBJ whole genome shotgun (WGS) entry which is preliminary data.</text>
</comment>
<name>A0A2H3K8N0_9FLAO</name>
<sequence length="220" mass="26156">MGAKKTVLNQENIVSMYMEYMLEHATMPKSVYEFAQKYHFEEAHFYQYFGAFESVERHIFKSILDKTVALLHQNQEYHTYDFKTKLLSFYFTYIEMLTANRSFVLMCLKNRSKKVSHFMILGELRLAFKNYVSEIIDDKDLISIARAQKLQITAIKESLWAQFMFVIQFWLEDLSPAFEKTDVLIEKSVQASFEIMSIAPWEKVIDFGKFLFKEKVFSRV</sequence>
<accession>A0A2H3K8N0</accession>
<feature type="domain" description="Tetracyclin repressor-like C-terminal" evidence="1">
    <location>
        <begin position="85"/>
        <end position="211"/>
    </location>
</feature>
<dbReference type="OrthoDB" id="977687at2"/>